<comment type="caution">
    <text evidence="1">The sequence shown here is derived from an EMBL/GenBank/DDBJ whole genome shotgun (WGS) entry which is preliminary data.</text>
</comment>
<protein>
    <submittedName>
        <fullName evidence="1">Putative beta-barrel porin</fullName>
    </submittedName>
</protein>
<dbReference type="Proteomes" id="UP000248840">
    <property type="component" value="Unassembled WGS sequence"/>
</dbReference>
<dbReference type="Pfam" id="PF14121">
    <property type="entry name" value="Porin_10"/>
    <property type="match status" value="1"/>
</dbReference>
<sequence>MKYIYIILMLLGFVFQFQVQAQNKPPKSLIKTAAQRAKELAKKAPITSYKIISLQRDTTLVDTTLSIKKEYDYNYLRKDLFGLMPFPNEGQTYNTLHFGRNTLSAFPEFGFKAKHFAYLEQREIQYYSVPTPLTELYFKTVMEQGQNVDAFITLNTSKNFNFSIAFKGLRSLGKYINQLSSSGNFRFTSNYTTTDKRYSIRFHYTGQDILNGENGGLTKPSDFESNDPTYKNRPRLQVYLTDAKSFLKGKRFFFDHDFRINPKETNNNIILTHQFSYEHQYFEYNQATLGSKIGTFGNSFQRFGASSVASNINDQTLYDKLYNKFGALYENKRLGRFQFFTENFNYNYSYDFDKNLSDVQGGVASTLYLPKALKASFTTVGGQYEYRKKNWHAIVTASNSISTISMRDFEAQLNYNLGKKISLVVQYQNISKIPNHNFNLHQSSYNRYNWNNDFNNEKSNALSGSILSPFGKAEVQMMTLKDHLYFSNDTIGDYQQYITPKQYAGTINYLSLKYSKELKYKKWALDNTLLYQKVVQNEAILNVPQFVLRHTLYYSKQVFQKAMFLQTGVSCNYFTSYYAEDYNPVLGEFFVQNTKKIGSFPMLDFFVNACVKQTRIYLKAEHFNSSFTGNKFYAAPSIPYHDFMIRFGLVWNFFQ</sequence>
<reference evidence="1 2" key="1">
    <citation type="submission" date="2018-06" db="EMBL/GenBank/DDBJ databases">
        <title>Genomic Encyclopedia of Archaeal and Bacterial Type Strains, Phase II (KMG-II): from individual species to whole genera.</title>
        <authorList>
            <person name="Goeker M."/>
        </authorList>
    </citation>
    <scope>NUCLEOTIDE SEQUENCE [LARGE SCALE GENOMIC DNA]</scope>
    <source>
        <strain evidence="1 2">DSM 25663</strain>
    </source>
</reference>
<keyword evidence="2" id="KW-1185">Reference proteome</keyword>
<dbReference type="OrthoDB" id="9812454at2"/>
<gene>
    <name evidence="1" type="ORF">CLV55_1157</name>
</gene>
<name>A0A328Y6C6_9FLAO</name>
<proteinExistence type="predicted"/>
<organism evidence="1 2">
    <name type="scientific">Flavobacterium aciduliphilum</name>
    <dbReference type="NCBI Taxonomy" id="1101402"/>
    <lineage>
        <taxon>Bacteria</taxon>
        <taxon>Pseudomonadati</taxon>
        <taxon>Bacteroidota</taxon>
        <taxon>Flavobacteriia</taxon>
        <taxon>Flavobacteriales</taxon>
        <taxon>Flavobacteriaceae</taxon>
        <taxon>Flavobacterium</taxon>
    </lineage>
</organism>
<dbReference type="InterPro" id="IPR025631">
    <property type="entry name" value="Porin_10"/>
</dbReference>
<dbReference type="RefSeq" id="WP_112114110.1">
    <property type="nucleotide sequence ID" value="NZ_QLSZ01000015.1"/>
</dbReference>
<accession>A0A328Y6C6</accession>
<dbReference type="AlphaFoldDB" id="A0A328Y6C6"/>
<evidence type="ECO:0000313" key="1">
    <source>
        <dbReference type="EMBL" id="RAR69314.1"/>
    </source>
</evidence>
<evidence type="ECO:0000313" key="2">
    <source>
        <dbReference type="Proteomes" id="UP000248840"/>
    </source>
</evidence>
<dbReference type="EMBL" id="QLSZ01000015">
    <property type="protein sequence ID" value="RAR69314.1"/>
    <property type="molecule type" value="Genomic_DNA"/>
</dbReference>